<evidence type="ECO:0000313" key="3">
    <source>
        <dbReference type="Proteomes" id="UP000635278"/>
    </source>
</evidence>
<evidence type="ECO:0000313" key="2">
    <source>
        <dbReference type="EMBL" id="NHN86576.1"/>
    </source>
</evidence>
<sequence length="108" mass="11156">MEQSTFARRGLLAAIIGMGILIIVGTVALLAVIMHRMSHPAASSPAVSSHPSAEKTITLEEPAGTTIGQIAWQTGPILAVRLTGGGPDRIVLWDTAAGHITGKLALPQ</sequence>
<reference evidence="2 3" key="1">
    <citation type="journal article" date="2020" name="Int. J. Syst. Evol. Microbiol.">
        <title>Novel acetic acid bacteria from cider fermentations: Acetobacter conturbans sp. nov. and Acetobacter fallax sp. nov.</title>
        <authorList>
            <person name="Sombolestani A.S."/>
            <person name="Cleenwerck I."/>
            <person name="Cnockaert M."/>
            <person name="Borremans W."/>
            <person name="Wieme A.D."/>
            <person name="De Vuyst L."/>
            <person name="Vandamme P."/>
        </authorList>
    </citation>
    <scope>NUCLEOTIDE SEQUENCE [LARGE SCALE GENOMIC DNA]</scope>
    <source>
        <strain evidence="2 3">LMG 30640</strain>
    </source>
</reference>
<evidence type="ECO:0000256" key="1">
    <source>
        <dbReference type="SAM" id="Phobius"/>
    </source>
</evidence>
<proteinExistence type="predicted"/>
<keyword evidence="3" id="KW-1185">Reference proteome</keyword>
<protein>
    <submittedName>
        <fullName evidence="2">Uncharacterized protein</fullName>
    </submittedName>
</protein>
<comment type="caution">
    <text evidence="2">The sequence shown here is derived from an EMBL/GenBank/DDBJ whole genome shotgun (WGS) entry which is preliminary data.</text>
</comment>
<dbReference type="EMBL" id="WOTB01000040">
    <property type="protein sequence ID" value="NHN86576.1"/>
    <property type="molecule type" value="Genomic_DNA"/>
</dbReference>
<keyword evidence="1" id="KW-0472">Membrane</keyword>
<feature type="transmembrane region" description="Helical" evidence="1">
    <location>
        <begin position="12"/>
        <end position="33"/>
    </location>
</feature>
<gene>
    <name evidence="2" type="ORF">GOB93_18370</name>
</gene>
<keyword evidence="1" id="KW-0812">Transmembrane</keyword>
<dbReference type="RefSeq" id="WP_173584909.1">
    <property type="nucleotide sequence ID" value="NZ_WOTB01000040.1"/>
</dbReference>
<organism evidence="2 3">
    <name type="scientific">Acetobacter musti</name>
    <dbReference type="NCBI Taxonomy" id="864732"/>
    <lineage>
        <taxon>Bacteria</taxon>
        <taxon>Pseudomonadati</taxon>
        <taxon>Pseudomonadota</taxon>
        <taxon>Alphaproteobacteria</taxon>
        <taxon>Acetobacterales</taxon>
        <taxon>Acetobacteraceae</taxon>
        <taxon>Acetobacter</taxon>
    </lineage>
</organism>
<accession>A0ABX0JTP5</accession>
<keyword evidence="1" id="KW-1133">Transmembrane helix</keyword>
<dbReference type="Proteomes" id="UP000635278">
    <property type="component" value="Unassembled WGS sequence"/>
</dbReference>
<name>A0ABX0JTP5_9PROT</name>